<evidence type="ECO:0000256" key="1">
    <source>
        <dbReference type="SAM" id="Phobius"/>
    </source>
</evidence>
<feature type="domain" description="Heparan-alpha-glucosaminide N-acetyltransferase catalytic" evidence="2">
    <location>
        <begin position="8"/>
        <end position="230"/>
    </location>
</feature>
<dbReference type="PANTHER" id="PTHR31061">
    <property type="entry name" value="LD22376P"/>
    <property type="match status" value="1"/>
</dbReference>
<evidence type="ECO:0000313" key="3">
    <source>
        <dbReference type="EMBL" id="MEN7550803.1"/>
    </source>
</evidence>
<keyword evidence="1" id="KW-0812">Transmembrane</keyword>
<feature type="transmembrane region" description="Helical" evidence="1">
    <location>
        <begin position="144"/>
        <end position="164"/>
    </location>
</feature>
<dbReference type="EMBL" id="JBDKWZ010000016">
    <property type="protein sequence ID" value="MEN7550803.1"/>
    <property type="molecule type" value="Genomic_DNA"/>
</dbReference>
<dbReference type="PANTHER" id="PTHR31061:SF24">
    <property type="entry name" value="LD22376P"/>
    <property type="match status" value="1"/>
</dbReference>
<sequence length="378" mass="42446">MQKTTQTRLLSLDIFRGLTVAGMILVNNPGSWGHIYAPLRHASWHGCTPTDLVFPFFLFIVGISISLAYTKRKKAGVSPSSMYGKIFSRTAKLILLGLFLSAFTIAFPFFKDWEAIRIPGVLQRIGLVFMVASLLFLHCSWRSILLIFVGLLVGYWALMSFVPVPGAGEANYEPTTNLAAWLDRLLMEGHLWKKAWDPEGLLSTLPAIGTALFGILIGKILLQKSLTEFQKIQYFLGIGLGGILLGMLWDPFFPINKGLWTSSYVLFTGGLASTLFGMIYAIADVWKKQDWGNVFVVYGSNAITVFFLSGLIAKTFYQCKWTNGEGSTESLHGFLYQQLYTSWISVPELSSLMYALTVVVFYYLVLYVMYRKKIFVKL</sequence>
<protein>
    <submittedName>
        <fullName evidence="3">Heparan-alpha-glucosaminide N-acetyltransferase domain-containing protein</fullName>
    </submittedName>
</protein>
<evidence type="ECO:0000259" key="2">
    <source>
        <dbReference type="Pfam" id="PF07786"/>
    </source>
</evidence>
<dbReference type="Proteomes" id="UP001403385">
    <property type="component" value="Unassembled WGS sequence"/>
</dbReference>
<gene>
    <name evidence="3" type="ORF">AAG747_22975</name>
</gene>
<feature type="transmembrane region" description="Helical" evidence="1">
    <location>
        <begin position="352"/>
        <end position="370"/>
    </location>
</feature>
<dbReference type="InterPro" id="IPR012429">
    <property type="entry name" value="HGSNAT_cat"/>
</dbReference>
<accession>A0AAW9SHP3</accession>
<feature type="transmembrane region" description="Helical" evidence="1">
    <location>
        <begin position="116"/>
        <end position="137"/>
    </location>
</feature>
<feature type="transmembrane region" description="Helical" evidence="1">
    <location>
        <begin position="201"/>
        <end position="222"/>
    </location>
</feature>
<name>A0AAW9SHP3_9BACT</name>
<evidence type="ECO:0000313" key="4">
    <source>
        <dbReference type="Proteomes" id="UP001403385"/>
    </source>
</evidence>
<feature type="transmembrane region" description="Helical" evidence="1">
    <location>
        <begin position="264"/>
        <end position="283"/>
    </location>
</feature>
<keyword evidence="4" id="KW-1185">Reference proteome</keyword>
<comment type="caution">
    <text evidence="3">The sequence shown here is derived from an EMBL/GenBank/DDBJ whole genome shotgun (WGS) entry which is preliminary data.</text>
</comment>
<dbReference type="Pfam" id="PF07786">
    <property type="entry name" value="HGSNAT_cat"/>
    <property type="match status" value="1"/>
</dbReference>
<keyword evidence="1" id="KW-0472">Membrane</keyword>
<feature type="transmembrane region" description="Helical" evidence="1">
    <location>
        <begin position="295"/>
        <end position="317"/>
    </location>
</feature>
<reference evidence="3 4" key="1">
    <citation type="submission" date="2024-04" db="EMBL/GenBank/DDBJ databases">
        <title>Novel genus in family Flammeovirgaceae.</title>
        <authorList>
            <person name="Nguyen T.H."/>
            <person name="Vuong T.Q."/>
            <person name="Le H."/>
            <person name="Kim S.-G."/>
        </authorList>
    </citation>
    <scope>NUCLEOTIDE SEQUENCE [LARGE SCALE GENOMIC DNA]</scope>
    <source>
        <strain evidence="3 4">JCM 23209</strain>
    </source>
</reference>
<dbReference type="RefSeq" id="WP_346823584.1">
    <property type="nucleotide sequence ID" value="NZ_JBDKWZ010000016.1"/>
</dbReference>
<keyword evidence="1" id="KW-1133">Transmembrane helix</keyword>
<feature type="transmembrane region" description="Helical" evidence="1">
    <location>
        <begin position="234"/>
        <end position="252"/>
    </location>
</feature>
<feature type="transmembrane region" description="Helical" evidence="1">
    <location>
        <begin position="12"/>
        <end position="32"/>
    </location>
</feature>
<proteinExistence type="predicted"/>
<dbReference type="AlphaFoldDB" id="A0AAW9SHP3"/>
<organism evidence="3 4">
    <name type="scientific">Rapidithrix thailandica</name>
    <dbReference type="NCBI Taxonomy" id="413964"/>
    <lineage>
        <taxon>Bacteria</taxon>
        <taxon>Pseudomonadati</taxon>
        <taxon>Bacteroidota</taxon>
        <taxon>Cytophagia</taxon>
        <taxon>Cytophagales</taxon>
        <taxon>Flammeovirgaceae</taxon>
        <taxon>Rapidithrix</taxon>
    </lineage>
</organism>
<feature type="transmembrane region" description="Helical" evidence="1">
    <location>
        <begin position="91"/>
        <end position="110"/>
    </location>
</feature>
<feature type="transmembrane region" description="Helical" evidence="1">
    <location>
        <begin position="52"/>
        <end position="70"/>
    </location>
</feature>